<evidence type="ECO:0000256" key="1">
    <source>
        <dbReference type="SAM" id="SignalP"/>
    </source>
</evidence>
<accession>A0AAD7EPX7</accession>
<feature type="chain" id="PRO_5042187872" evidence="1">
    <location>
        <begin position="22"/>
        <end position="576"/>
    </location>
</feature>
<dbReference type="PANTHER" id="PTHR35204:SF1">
    <property type="entry name" value="ENTEROTOXIN"/>
    <property type="match status" value="1"/>
</dbReference>
<proteinExistence type="predicted"/>
<evidence type="ECO:0000313" key="3">
    <source>
        <dbReference type="Proteomes" id="UP001218218"/>
    </source>
</evidence>
<sequence>MRFIDLHLGFAIAIIPYVTRATQTPFQKATGAESTGLDFNDLSLDPDANATGNLIFEGVNSLLQHWPNTRYRNGHNIVPGTVPVGTLLYHGRGDANLPTSPEWTATDPEHSYHFCSEAVPGGARNGDGCWHLTLAVRRPLRVLYLDGSSAANMKDGTLDAQDLLLWGKVDPERWLDEWTRIKDMCAWGKEFGIDGYVRMEMNFEVMLCDFHDGVELVSADFLTAWGARYTTPGWLNVSLDTDNTTNKTRPLVHQLLRFEMLRAGAWHNQHPGETRVVLDLTRLVSFYDPALAPSLVAARAGKPRWDHRLQNISATDLARVQARLRTVLTSSNFLSDIILNTSANTEGGRGSGSGVDWRSLFRVVSDRYAERLEMLGYLLNTTTPETVHERARVVQTQLRVMLVPYILHSARPPLPSASEAELDAWATPVWRVCATRHTAHIHTHAMTLTLTESEWVLLRALDETNREICRVVVGMWAAGVHAGLDELIPPAREPASFAQLLGGVVHRWRRDADALMAWLDWGVWVKCRPACGVEETCYLPTWPYFWASEEDAEDEEGEWKRPRPRCIRQFEPYSRL</sequence>
<dbReference type="PANTHER" id="PTHR35204">
    <property type="entry name" value="YALI0A21131P"/>
    <property type="match status" value="1"/>
</dbReference>
<feature type="signal peptide" evidence="1">
    <location>
        <begin position="1"/>
        <end position="21"/>
    </location>
</feature>
<protein>
    <submittedName>
        <fullName evidence="2">Uncharacterized protein</fullName>
    </submittedName>
</protein>
<dbReference type="InterPro" id="IPR038921">
    <property type="entry name" value="YOR389W-like"/>
</dbReference>
<evidence type="ECO:0000313" key="2">
    <source>
        <dbReference type="EMBL" id="KAJ7343762.1"/>
    </source>
</evidence>
<dbReference type="AlphaFoldDB" id="A0AAD7EPX7"/>
<comment type="caution">
    <text evidence="2">The sequence shown here is derived from an EMBL/GenBank/DDBJ whole genome shotgun (WGS) entry which is preliminary data.</text>
</comment>
<dbReference type="Proteomes" id="UP001218218">
    <property type="component" value="Unassembled WGS sequence"/>
</dbReference>
<keyword evidence="3" id="KW-1185">Reference proteome</keyword>
<gene>
    <name evidence="2" type="ORF">DFH08DRAFT_1081207</name>
</gene>
<name>A0AAD7EPX7_9AGAR</name>
<dbReference type="EMBL" id="JARIHO010000022">
    <property type="protein sequence ID" value="KAJ7343762.1"/>
    <property type="molecule type" value="Genomic_DNA"/>
</dbReference>
<organism evidence="2 3">
    <name type="scientific">Mycena albidolilacea</name>
    <dbReference type="NCBI Taxonomy" id="1033008"/>
    <lineage>
        <taxon>Eukaryota</taxon>
        <taxon>Fungi</taxon>
        <taxon>Dikarya</taxon>
        <taxon>Basidiomycota</taxon>
        <taxon>Agaricomycotina</taxon>
        <taxon>Agaricomycetes</taxon>
        <taxon>Agaricomycetidae</taxon>
        <taxon>Agaricales</taxon>
        <taxon>Marasmiineae</taxon>
        <taxon>Mycenaceae</taxon>
        <taxon>Mycena</taxon>
    </lineage>
</organism>
<reference evidence="2" key="1">
    <citation type="submission" date="2023-03" db="EMBL/GenBank/DDBJ databases">
        <title>Massive genome expansion in bonnet fungi (Mycena s.s.) driven by repeated elements and novel gene families across ecological guilds.</title>
        <authorList>
            <consortium name="Lawrence Berkeley National Laboratory"/>
            <person name="Harder C.B."/>
            <person name="Miyauchi S."/>
            <person name="Viragh M."/>
            <person name="Kuo A."/>
            <person name="Thoen E."/>
            <person name="Andreopoulos B."/>
            <person name="Lu D."/>
            <person name="Skrede I."/>
            <person name="Drula E."/>
            <person name="Henrissat B."/>
            <person name="Morin E."/>
            <person name="Kohler A."/>
            <person name="Barry K."/>
            <person name="LaButti K."/>
            <person name="Morin E."/>
            <person name="Salamov A."/>
            <person name="Lipzen A."/>
            <person name="Mereny Z."/>
            <person name="Hegedus B."/>
            <person name="Baldrian P."/>
            <person name="Stursova M."/>
            <person name="Weitz H."/>
            <person name="Taylor A."/>
            <person name="Grigoriev I.V."/>
            <person name="Nagy L.G."/>
            <person name="Martin F."/>
            <person name="Kauserud H."/>
        </authorList>
    </citation>
    <scope>NUCLEOTIDE SEQUENCE</scope>
    <source>
        <strain evidence="2">CBHHK002</strain>
    </source>
</reference>
<keyword evidence="1" id="KW-0732">Signal</keyword>